<keyword evidence="2" id="KW-1185">Reference proteome</keyword>
<name>A0A8X6I1P8_TRICU</name>
<accession>A0A8X6I1P8</accession>
<dbReference type="Proteomes" id="UP000887116">
    <property type="component" value="Unassembled WGS sequence"/>
</dbReference>
<protein>
    <submittedName>
        <fullName evidence="1">Uncharacterized protein</fullName>
    </submittedName>
</protein>
<proteinExistence type="predicted"/>
<dbReference type="EMBL" id="BMAO01019754">
    <property type="protein sequence ID" value="GFR32600.1"/>
    <property type="molecule type" value="Genomic_DNA"/>
</dbReference>
<comment type="caution">
    <text evidence="1">The sequence shown here is derived from an EMBL/GenBank/DDBJ whole genome shotgun (WGS) entry which is preliminary data.</text>
</comment>
<evidence type="ECO:0000313" key="1">
    <source>
        <dbReference type="EMBL" id="GFR32600.1"/>
    </source>
</evidence>
<reference evidence="1" key="1">
    <citation type="submission" date="2020-07" db="EMBL/GenBank/DDBJ databases">
        <title>Multicomponent nature underlies the extraordinary mechanical properties of spider dragline silk.</title>
        <authorList>
            <person name="Kono N."/>
            <person name="Nakamura H."/>
            <person name="Mori M."/>
            <person name="Yoshida Y."/>
            <person name="Ohtoshi R."/>
            <person name="Malay A.D."/>
            <person name="Moran D.A.P."/>
            <person name="Tomita M."/>
            <person name="Numata K."/>
            <person name="Arakawa K."/>
        </authorList>
    </citation>
    <scope>NUCLEOTIDE SEQUENCE</scope>
</reference>
<evidence type="ECO:0000313" key="2">
    <source>
        <dbReference type="Proteomes" id="UP000887116"/>
    </source>
</evidence>
<dbReference type="AlphaFoldDB" id="A0A8X6I1P8"/>
<organism evidence="1 2">
    <name type="scientific">Trichonephila clavata</name>
    <name type="common">Joro spider</name>
    <name type="synonym">Nephila clavata</name>
    <dbReference type="NCBI Taxonomy" id="2740835"/>
    <lineage>
        <taxon>Eukaryota</taxon>
        <taxon>Metazoa</taxon>
        <taxon>Ecdysozoa</taxon>
        <taxon>Arthropoda</taxon>
        <taxon>Chelicerata</taxon>
        <taxon>Arachnida</taxon>
        <taxon>Araneae</taxon>
        <taxon>Araneomorphae</taxon>
        <taxon>Entelegynae</taxon>
        <taxon>Araneoidea</taxon>
        <taxon>Nephilidae</taxon>
        <taxon>Trichonephila</taxon>
    </lineage>
</organism>
<gene>
    <name evidence="1" type="ORF">TNCT_268991</name>
</gene>
<sequence>MWFGLNGRWNVILDERLNPDWSVGLGRGAVTADALLRFRREKRSNLCAERNGVEMATYKKQRLANTRTRCKTKTAWKKEFLKRNANISYFGALVKKFVNSQNQIHFKIKTSYDQSLECKSLAYSGNLCR</sequence>